<feature type="transmembrane region" description="Helical" evidence="1">
    <location>
        <begin position="37"/>
        <end position="53"/>
    </location>
</feature>
<feature type="transmembrane region" description="Helical" evidence="1">
    <location>
        <begin position="65"/>
        <end position="85"/>
    </location>
</feature>
<organism evidence="2 3">
    <name type="scientific">Thermococcus gorgonarius</name>
    <dbReference type="NCBI Taxonomy" id="71997"/>
    <lineage>
        <taxon>Archaea</taxon>
        <taxon>Methanobacteriati</taxon>
        <taxon>Methanobacteriota</taxon>
        <taxon>Thermococci</taxon>
        <taxon>Thermococcales</taxon>
        <taxon>Thermococcaceae</taxon>
        <taxon>Thermococcus</taxon>
    </lineage>
</organism>
<accession>A0A2Z2MC44</accession>
<dbReference type="OrthoDB" id="99926at2157"/>
<keyword evidence="1" id="KW-0812">Transmembrane</keyword>
<dbReference type="AlphaFoldDB" id="A0A2Z2MC44"/>
<keyword evidence="3" id="KW-1185">Reference proteome</keyword>
<reference evidence="2 3" key="1">
    <citation type="submission" date="2016-03" db="EMBL/GenBank/DDBJ databases">
        <title>Complete genome sequence of Thermococcus gorgonarius.</title>
        <authorList>
            <person name="Oger P.M."/>
        </authorList>
    </citation>
    <scope>NUCLEOTIDE SEQUENCE [LARGE SCALE GENOMIC DNA]</scope>
    <source>
        <strain evidence="2 3">W-12</strain>
    </source>
</reference>
<sequence>MYWVEYGAYAGILGGAVYLLLLFAFREYFTGRNKVSWAVQLEMAVFMILLGLMNLKARSGGPSEYLGAVGWVWLVVIILTVLIGFKRR</sequence>
<feature type="transmembrane region" description="Helical" evidence="1">
    <location>
        <begin position="6"/>
        <end position="25"/>
    </location>
</feature>
<dbReference type="RefSeq" id="WP_088884475.1">
    <property type="nucleotide sequence ID" value="NZ_CP014855.1"/>
</dbReference>
<name>A0A2Z2MC44_THEGO</name>
<evidence type="ECO:0000313" key="3">
    <source>
        <dbReference type="Proteomes" id="UP000250134"/>
    </source>
</evidence>
<dbReference type="GeneID" id="33331044"/>
<protein>
    <submittedName>
        <fullName evidence="2">Uncharacterized protein</fullName>
    </submittedName>
</protein>
<keyword evidence="1" id="KW-0472">Membrane</keyword>
<evidence type="ECO:0000256" key="1">
    <source>
        <dbReference type="SAM" id="Phobius"/>
    </source>
</evidence>
<dbReference type="Proteomes" id="UP000250134">
    <property type="component" value="Chromosome"/>
</dbReference>
<proteinExistence type="predicted"/>
<dbReference type="EMBL" id="CP014855">
    <property type="protein sequence ID" value="ASJ00131.1"/>
    <property type="molecule type" value="Genomic_DNA"/>
</dbReference>
<gene>
    <name evidence="2" type="ORF">A3K92_00810</name>
</gene>
<keyword evidence="1" id="KW-1133">Transmembrane helix</keyword>
<dbReference type="KEGG" id="tgg:A3K92_00810"/>
<evidence type="ECO:0000313" key="2">
    <source>
        <dbReference type="EMBL" id="ASJ00131.1"/>
    </source>
</evidence>